<dbReference type="EMBL" id="JAQIFT010000057">
    <property type="protein sequence ID" value="MDA3732835.1"/>
    <property type="molecule type" value="Genomic_DNA"/>
</dbReference>
<sequence length="520" mass="58570">MMNVIDKFYEAVNPQKALDREAARLKLSMARQINPLNSGYDGSGASRTKKSMMGWRADSKGTFEDIEMNRQLLTQRSRSLCMTSPIAISAIKTTRTNVIGAGLRLKSRIDFNLLGITQEEADQWEKQVEQEFNLWAESKFCDALGLNSFYELQQIALMSWLMNGDSFTIIRHLQPTPYMPYGLKLHIIEGDRVCNPSSNGNVSQTAKYKDNQLLNGVEVNKYGMVEAYHICNRHPQTNGKKEWQRIKFIGDKTGLPNILHVMEAERPEQYRGVPYLAPVIESIKQLTRYTEAELMAAVINGFFTVFIKSDSPEDVDDDFTGLPQEGGTMNDMPDYKLGPGMINLLGAGESIEIADPKRPNVNFDGFVSSMCKYIGAALEIPYELLIKSFTASYSASRAALLEAWKAFRMRRNWFASDFCQPIYEVWLSEAIARGRINAPGYFENPLIRKAYAGAEWNGPAPGQLDPVKEVVASAKRIEIGVSTREREAIEINGSDFDRNIEQLTLEQEKMNQLNKGKEGA</sequence>
<organism evidence="1 2">
    <name type="scientific">Holtiella tumoricola</name>
    <dbReference type="NCBI Taxonomy" id="3018743"/>
    <lineage>
        <taxon>Bacteria</taxon>
        <taxon>Bacillati</taxon>
        <taxon>Bacillota</taxon>
        <taxon>Clostridia</taxon>
        <taxon>Lachnospirales</taxon>
        <taxon>Cellulosilyticaceae</taxon>
        <taxon>Holtiella</taxon>
    </lineage>
</organism>
<gene>
    <name evidence="1" type="ORF">PBV87_15265</name>
</gene>
<protein>
    <submittedName>
        <fullName evidence="1">Phage portal protein</fullName>
    </submittedName>
</protein>
<evidence type="ECO:0000313" key="2">
    <source>
        <dbReference type="Proteomes" id="UP001169242"/>
    </source>
</evidence>
<dbReference type="Pfam" id="PF05136">
    <property type="entry name" value="Phage_portal_2"/>
    <property type="match status" value="1"/>
</dbReference>
<comment type="caution">
    <text evidence="1">The sequence shown here is derived from an EMBL/GenBank/DDBJ whole genome shotgun (WGS) entry which is preliminary data.</text>
</comment>
<dbReference type="InterPro" id="IPR006429">
    <property type="entry name" value="Phage_lambda_portal"/>
</dbReference>
<name>A0AA42DPP1_9FIRM</name>
<reference evidence="1" key="1">
    <citation type="journal article" date="2023" name="Int. J. Syst. Evol. Microbiol.">
        <title>&lt;i&gt;Holtiella tumoricola&lt;/i&gt; gen. nov. sp. nov., isolated from a human clinical sample.</title>
        <authorList>
            <person name="Allen-Vercoe E."/>
            <person name="Daigneault M.C."/>
            <person name="Vancuren S.J."/>
            <person name="Cochrane K."/>
            <person name="O'Neal L.L."/>
            <person name="Sankaranarayanan K."/>
            <person name="Lawson P.A."/>
        </authorList>
    </citation>
    <scope>NUCLEOTIDE SEQUENCE</scope>
    <source>
        <strain evidence="1">CC70A</strain>
    </source>
</reference>
<dbReference type="NCBIfam" id="TIGR01539">
    <property type="entry name" value="portal_lambda"/>
    <property type="match status" value="1"/>
</dbReference>
<dbReference type="RefSeq" id="WP_271012816.1">
    <property type="nucleotide sequence ID" value="NZ_JAQIFT010000057.1"/>
</dbReference>
<accession>A0AA42DPP1</accession>
<dbReference type="GO" id="GO:0019068">
    <property type="term" value="P:virion assembly"/>
    <property type="evidence" value="ECO:0007669"/>
    <property type="project" value="InterPro"/>
</dbReference>
<dbReference type="GO" id="GO:0005198">
    <property type="term" value="F:structural molecule activity"/>
    <property type="evidence" value="ECO:0007669"/>
    <property type="project" value="InterPro"/>
</dbReference>
<dbReference type="Proteomes" id="UP001169242">
    <property type="component" value="Unassembled WGS sequence"/>
</dbReference>
<evidence type="ECO:0000313" key="1">
    <source>
        <dbReference type="EMBL" id="MDA3732835.1"/>
    </source>
</evidence>
<proteinExistence type="predicted"/>
<keyword evidence="2" id="KW-1185">Reference proteome</keyword>
<dbReference type="AlphaFoldDB" id="A0AA42DPP1"/>